<evidence type="ECO:0008006" key="4">
    <source>
        <dbReference type="Google" id="ProtNLM"/>
    </source>
</evidence>
<evidence type="ECO:0000313" key="2">
    <source>
        <dbReference type="EMBL" id="MBW0520566.1"/>
    </source>
</evidence>
<gene>
    <name evidence="2" type="ORF">O181_060281</name>
</gene>
<dbReference type="Proteomes" id="UP000765509">
    <property type="component" value="Unassembled WGS sequence"/>
</dbReference>
<feature type="compositionally biased region" description="Basic and acidic residues" evidence="1">
    <location>
        <begin position="11"/>
        <end position="23"/>
    </location>
</feature>
<feature type="region of interest" description="Disordered" evidence="1">
    <location>
        <begin position="1"/>
        <end position="24"/>
    </location>
</feature>
<dbReference type="EMBL" id="AVOT02028181">
    <property type="protein sequence ID" value="MBW0520566.1"/>
    <property type="molecule type" value="Genomic_DNA"/>
</dbReference>
<sequence>MAYNNQGDQEQPLRKSLAEKGSEHAYQAHKFTKTKQEEVITSLKTQEGNLTSDIKEKASLLFYGTLIVETAANLDDIPHWQQPILSSDFPQVTEDEVANAIAELPNKKASGQYRIPNELIKLSKLLLTPILTKLYNLCLSREGTRKNGKNLKSDHWKSSQRQLH</sequence>
<name>A0A9Q3EKM5_9BASI</name>
<accession>A0A9Q3EKM5</accession>
<evidence type="ECO:0000256" key="1">
    <source>
        <dbReference type="SAM" id="MobiDB-lite"/>
    </source>
</evidence>
<reference evidence="2" key="1">
    <citation type="submission" date="2021-03" db="EMBL/GenBank/DDBJ databases">
        <title>Draft genome sequence of rust myrtle Austropuccinia psidii MF-1, a brazilian biotype.</title>
        <authorList>
            <person name="Quecine M.C."/>
            <person name="Pachon D.M.R."/>
            <person name="Bonatelli M.L."/>
            <person name="Correr F.H."/>
            <person name="Franceschini L.M."/>
            <person name="Leite T.F."/>
            <person name="Margarido G.R.A."/>
            <person name="Almeida C.A."/>
            <person name="Ferrarezi J.A."/>
            <person name="Labate C.A."/>
        </authorList>
    </citation>
    <scope>NUCLEOTIDE SEQUENCE</scope>
    <source>
        <strain evidence="2">MF-1</strain>
    </source>
</reference>
<keyword evidence="3" id="KW-1185">Reference proteome</keyword>
<proteinExistence type="predicted"/>
<organism evidence="2 3">
    <name type="scientific">Austropuccinia psidii MF-1</name>
    <dbReference type="NCBI Taxonomy" id="1389203"/>
    <lineage>
        <taxon>Eukaryota</taxon>
        <taxon>Fungi</taxon>
        <taxon>Dikarya</taxon>
        <taxon>Basidiomycota</taxon>
        <taxon>Pucciniomycotina</taxon>
        <taxon>Pucciniomycetes</taxon>
        <taxon>Pucciniales</taxon>
        <taxon>Sphaerophragmiaceae</taxon>
        <taxon>Austropuccinia</taxon>
    </lineage>
</organism>
<dbReference type="AlphaFoldDB" id="A0A9Q3EKM5"/>
<protein>
    <recommendedName>
        <fullName evidence="4">Reverse transcriptase domain-containing protein</fullName>
    </recommendedName>
</protein>
<comment type="caution">
    <text evidence="2">The sequence shown here is derived from an EMBL/GenBank/DDBJ whole genome shotgun (WGS) entry which is preliminary data.</text>
</comment>
<dbReference type="OrthoDB" id="2717295at2759"/>
<evidence type="ECO:0000313" key="3">
    <source>
        <dbReference type="Proteomes" id="UP000765509"/>
    </source>
</evidence>